<keyword evidence="6 10" id="KW-0460">Magnesium</keyword>
<evidence type="ECO:0000256" key="5">
    <source>
        <dbReference type="ARBA" id="ARBA00022801"/>
    </source>
</evidence>
<dbReference type="HAMAP" id="MF_01405">
    <property type="entry name" value="Non_canon_purine_NTPase"/>
    <property type="match status" value="1"/>
</dbReference>
<evidence type="ECO:0000313" key="13">
    <source>
        <dbReference type="Proteomes" id="UP000464013"/>
    </source>
</evidence>
<keyword evidence="5 10" id="KW-0378">Hydrolase</keyword>
<dbReference type="GO" id="GO:0035870">
    <property type="term" value="F:dITP diphosphatase activity"/>
    <property type="evidence" value="ECO:0007669"/>
    <property type="project" value="UniProtKB-UniRule"/>
</dbReference>
<comment type="catalytic activity">
    <reaction evidence="9 10">
        <text>XTP + H2O = XMP + diphosphate + H(+)</text>
        <dbReference type="Rhea" id="RHEA:28610"/>
        <dbReference type="ChEBI" id="CHEBI:15377"/>
        <dbReference type="ChEBI" id="CHEBI:15378"/>
        <dbReference type="ChEBI" id="CHEBI:33019"/>
        <dbReference type="ChEBI" id="CHEBI:57464"/>
        <dbReference type="ChEBI" id="CHEBI:61314"/>
        <dbReference type="EC" id="3.6.1.66"/>
    </reaction>
</comment>
<feature type="binding site" evidence="10">
    <location>
        <position position="72"/>
    </location>
    <ligand>
        <name>Mg(2+)</name>
        <dbReference type="ChEBI" id="CHEBI:18420"/>
    </ligand>
</feature>
<dbReference type="EMBL" id="CP035042">
    <property type="protein sequence ID" value="QHC51974.1"/>
    <property type="molecule type" value="Genomic_DNA"/>
</dbReference>
<comment type="function">
    <text evidence="10">Pyrophosphatase that catalyzes the hydrolysis of nucleoside triphosphates to their monophosphate derivatives, with a high preference for the non-canonical purine nucleotides XTP (xanthosine triphosphate), dITP (deoxyinosine triphosphate) and ITP. Seems to function as a house-cleaning enzyme that removes non-canonical purine nucleotides from the nucleotide pool, thus preventing their incorporation into DNA/RNA and avoiding chromosomal lesions.</text>
</comment>
<dbReference type="InterPro" id="IPR029001">
    <property type="entry name" value="ITPase-like_fam"/>
</dbReference>
<dbReference type="PANTHER" id="PTHR11067:SF9">
    <property type="entry name" value="INOSINE TRIPHOSPHATE PYROPHOSPHATASE"/>
    <property type="match status" value="1"/>
</dbReference>
<dbReference type="SUPFAM" id="SSF52972">
    <property type="entry name" value="ITPase-like"/>
    <property type="match status" value="1"/>
</dbReference>
<evidence type="ECO:0000256" key="10">
    <source>
        <dbReference type="HAMAP-Rule" id="MF_01405"/>
    </source>
</evidence>
<dbReference type="KEGG" id="htx:EKK97_23445"/>
<feature type="active site" description="Proton acceptor" evidence="10">
    <location>
        <position position="72"/>
    </location>
</feature>
<evidence type="ECO:0000256" key="3">
    <source>
        <dbReference type="ARBA" id="ARBA00022723"/>
    </source>
</evidence>
<comment type="cofactor">
    <cofactor evidence="10">
        <name>Mg(2+)</name>
        <dbReference type="ChEBI" id="CHEBI:18420"/>
    </cofactor>
    <text evidence="10">Binds 1 Mg(2+) ion per subunit.</text>
</comment>
<evidence type="ECO:0000313" key="12">
    <source>
        <dbReference type="EMBL" id="QHC51974.1"/>
    </source>
</evidence>
<dbReference type="GO" id="GO:0017111">
    <property type="term" value="F:ribonucleoside triphosphate phosphatase activity"/>
    <property type="evidence" value="ECO:0007669"/>
    <property type="project" value="InterPro"/>
</dbReference>
<evidence type="ECO:0000256" key="1">
    <source>
        <dbReference type="ARBA" id="ARBA00008023"/>
    </source>
</evidence>
<evidence type="ECO:0000256" key="8">
    <source>
        <dbReference type="ARBA" id="ARBA00051875"/>
    </source>
</evidence>
<comment type="catalytic activity">
    <reaction evidence="10">
        <text>ITP + H2O = IMP + diphosphate + H(+)</text>
        <dbReference type="Rhea" id="RHEA:29399"/>
        <dbReference type="ChEBI" id="CHEBI:15377"/>
        <dbReference type="ChEBI" id="CHEBI:15378"/>
        <dbReference type="ChEBI" id="CHEBI:33019"/>
        <dbReference type="ChEBI" id="CHEBI:58053"/>
        <dbReference type="ChEBI" id="CHEBI:61402"/>
        <dbReference type="EC" id="3.6.1.66"/>
    </reaction>
</comment>
<evidence type="ECO:0000256" key="7">
    <source>
        <dbReference type="ARBA" id="ARBA00023080"/>
    </source>
</evidence>
<feature type="binding site" evidence="10">
    <location>
        <position position="73"/>
    </location>
    <ligand>
        <name>substrate</name>
    </ligand>
</feature>
<organism evidence="12 13">
    <name type="scientific">Billgrantia tianxiuensis</name>
    <dbReference type="NCBI Taxonomy" id="2497861"/>
    <lineage>
        <taxon>Bacteria</taxon>
        <taxon>Pseudomonadati</taxon>
        <taxon>Pseudomonadota</taxon>
        <taxon>Gammaproteobacteria</taxon>
        <taxon>Oceanospirillales</taxon>
        <taxon>Halomonadaceae</taxon>
        <taxon>Billgrantia</taxon>
    </lineage>
</organism>
<evidence type="ECO:0000256" key="4">
    <source>
        <dbReference type="ARBA" id="ARBA00022741"/>
    </source>
</evidence>
<keyword evidence="7 10" id="KW-0546">Nucleotide metabolism</keyword>
<accession>A0A6I6ST91</accession>
<dbReference type="OrthoDB" id="9807456at2"/>
<dbReference type="GO" id="GO:0046872">
    <property type="term" value="F:metal ion binding"/>
    <property type="evidence" value="ECO:0007669"/>
    <property type="project" value="UniProtKB-KW"/>
</dbReference>
<dbReference type="GO" id="GO:0000166">
    <property type="term" value="F:nucleotide binding"/>
    <property type="evidence" value="ECO:0007669"/>
    <property type="project" value="UniProtKB-KW"/>
</dbReference>
<proteinExistence type="inferred from homology"/>
<dbReference type="Gene3D" id="3.90.950.10">
    <property type="match status" value="1"/>
</dbReference>
<dbReference type="InterPro" id="IPR020922">
    <property type="entry name" value="dITP/XTP_pyrophosphatase"/>
</dbReference>
<dbReference type="EC" id="3.6.1.66" evidence="10"/>
<keyword evidence="4 10" id="KW-0547">Nucleotide-binding</keyword>
<dbReference type="Pfam" id="PF01725">
    <property type="entry name" value="Ham1p_like"/>
    <property type="match status" value="1"/>
</dbReference>
<feature type="binding site" evidence="10">
    <location>
        <begin position="11"/>
        <end position="16"/>
    </location>
    <ligand>
        <name>substrate</name>
    </ligand>
</feature>
<dbReference type="GO" id="GO:0009146">
    <property type="term" value="P:purine nucleoside triphosphate catabolic process"/>
    <property type="evidence" value="ECO:0007669"/>
    <property type="project" value="UniProtKB-UniRule"/>
</dbReference>
<dbReference type="Proteomes" id="UP000464013">
    <property type="component" value="Chromosome"/>
</dbReference>
<reference evidence="12 13" key="1">
    <citation type="submission" date="2019-01" db="EMBL/GenBank/DDBJ databases">
        <title>Complete genome of a denitifying bacterium Halomons sp. BC-M4-5.</title>
        <authorList>
            <person name="Wang L."/>
            <person name="Shao Z."/>
        </authorList>
    </citation>
    <scope>NUCLEOTIDE SEQUENCE [LARGE SCALE GENOMIC DNA]</scope>
    <source>
        <strain evidence="12 13">BC-M4-5</strain>
    </source>
</reference>
<comment type="similarity">
    <text evidence="1 10 11">Belongs to the HAM1 NTPase family.</text>
</comment>
<evidence type="ECO:0000256" key="11">
    <source>
        <dbReference type="RuleBase" id="RU003781"/>
    </source>
</evidence>
<dbReference type="GO" id="GO:0036220">
    <property type="term" value="F:ITP diphosphatase activity"/>
    <property type="evidence" value="ECO:0007669"/>
    <property type="project" value="UniProtKB-UniRule"/>
</dbReference>
<comment type="catalytic activity">
    <reaction evidence="8 10">
        <text>dITP + H2O = dIMP + diphosphate + H(+)</text>
        <dbReference type="Rhea" id="RHEA:28342"/>
        <dbReference type="ChEBI" id="CHEBI:15377"/>
        <dbReference type="ChEBI" id="CHEBI:15378"/>
        <dbReference type="ChEBI" id="CHEBI:33019"/>
        <dbReference type="ChEBI" id="CHEBI:61194"/>
        <dbReference type="ChEBI" id="CHEBI:61382"/>
        <dbReference type="EC" id="3.6.1.66"/>
    </reaction>
</comment>
<evidence type="ECO:0000256" key="6">
    <source>
        <dbReference type="ARBA" id="ARBA00022842"/>
    </source>
</evidence>
<dbReference type="RefSeq" id="WP_159555625.1">
    <property type="nucleotide sequence ID" value="NZ_CP035042.1"/>
</dbReference>
<dbReference type="AlphaFoldDB" id="A0A6I6ST91"/>
<sequence>MSPTDELVLASGNPGKIREFSQLFAALGLRIRPQSEYGVVDVEETGLTFVENALLKAREASRSSGLPALADDSGLEVDALSGQPGIYSARYAGEPKSDVRNNAKLLEALDGLSGHQRSARYWCALVYLRHADDPVPLIVQRSWEGEILERPRGEGGFGYDPLFWLPERGLSVAELAAEEKNRLSHRGRALEAMVAALRDASQR</sequence>
<feature type="binding site" evidence="10">
    <location>
        <position position="180"/>
    </location>
    <ligand>
        <name>substrate</name>
    </ligand>
</feature>
<dbReference type="FunFam" id="3.90.950.10:FF:000001">
    <property type="entry name" value="dITP/XTP pyrophosphatase"/>
    <property type="match status" value="1"/>
</dbReference>
<dbReference type="GO" id="GO:0036222">
    <property type="term" value="F:XTP diphosphatase activity"/>
    <property type="evidence" value="ECO:0007669"/>
    <property type="project" value="UniProtKB-UniRule"/>
</dbReference>
<feature type="binding site" evidence="10">
    <location>
        <position position="43"/>
    </location>
    <ligand>
        <name>Mg(2+)</name>
        <dbReference type="ChEBI" id="CHEBI:18420"/>
    </ligand>
</feature>
<feature type="binding site" evidence="10">
    <location>
        <begin position="185"/>
        <end position="186"/>
    </location>
    <ligand>
        <name>substrate</name>
    </ligand>
</feature>
<keyword evidence="3 10" id="KW-0479">Metal-binding</keyword>
<dbReference type="GO" id="GO:0005829">
    <property type="term" value="C:cytosol"/>
    <property type="evidence" value="ECO:0007669"/>
    <property type="project" value="TreeGrafter"/>
</dbReference>
<dbReference type="GO" id="GO:0009117">
    <property type="term" value="P:nucleotide metabolic process"/>
    <property type="evidence" value="ECO:0007669"/>
    <property type="project" value="UniProtKB-KW"/>
</dbReference>
<dbReference type="PANTHER" id="PTHR11067">
    <property type="entry name" value="INOSINE TRIPHOSPHATE PYROPHOSPHATASE/HAM1 PROTEIN"/>
    <property type="match status" value="1"/>
</dbReference>
<evidence type="ECO:0000256" key="9">
    <source>
        <dbReference type="ARBA" id="ARBA00052017"/>
    </source>
</evidence>
<protein>
    <recommendedName>
        <fullName evidence="10">dITP/XTP pyrophosphatase</fullName>
        <ecNumber evidence="10">3.6.1.66</ecNumber>
    </recommendedName>
    <alternativeName>
        <fullName evidence="10">Non-canonical purine NTP pyrophosphatase</fullName>
    </alternativeName>
    <alternativeName>
        <fullName evidence="10">Non-standard purine NTP pyrophosphatase</fullName>
    </alternativeName>
    <alternativeName>
        <fullName evidence="10">Nucleoside-triphosphate diphosphatase</fullName>
    </alternativeName>
    <alternativeName>
        <fullName evidence="10">Nucleoside-triphosphate pyrophosphatase</fullName>
        <shortName evidence="10">NTPase</shortName>
    </alternativeName>
</protein>
<name>A0A6I6ST91_9GAMM</name>
<dbReference type="NCBIfam" id="TIGR00042">
    <property type="entry name" value="RdgB/HAM1 family non-canonical purine NTP pyrophosphatase"/>
    <property type="match status" value="1"/>
</dbReference>
<comment type="subunit">
    <text evidence="2 10">Homodimer.</text>
</comment>
<gene>
    <name evidence="12" type="primary">rdgB</name>
    <name evidence="12" type="ORF">EKK97_23445</name>
</gene>
<evidence type="ECO:0000256" key="2">
    <source>
        <dbReference type="ARBA" id="ARBA00011738"/>
    </source>
</evidence>
<dbReference type="InterPro" id="IPR002637">
    <property type="entry name" value="RdgB/HAM1"/>
</dbReference>
<keyword evidence="13" id="KW-1185">Reference proteome</keyword>
<dbReference type="CDD" id="cd00515">
    <property type="entry name" value="HAM1"/>
    <property type="match status" value="1"/>
</dbReference>
<feature type="binding site" evidence="10">
    <location>
        <begin position="157"/>
        <end position="160"/>
    </location>
    <ligand>
        <name>substrate</name>
    </ligand>
</feature>